<dbReference type="OrthoDB" id="9802809at2"/>
<dbReference type="FunFam" id="1.10.275.10:FF:000001">
    <property type="entry name" value="Fumarate hydratase, mitochondrial"/>
    <property type="match status" value="1"/>
</dbReference>
<dbReference type="EC" id="4.2.1.2" evidence="4"/>
<dbReference type="Proteomes" id="UP000295063">
    <property type="component" value="Unassembled WGS sequence"/>
</dbReference>
<dbReference type="InterPro" id="IPR022761">
    <property type="entry name" value="Fumarate_lyase_N"/>
</dbReference>
<comment type="function">
    <text evidence="4">Involved in the TCA cycle. Catalyzes the stereospecific interconversion of fumarate to L-malate.</text>
</comment>
<evidence type="ECO:0000259" key="5">
    <source>
        <dbReference type="Pfam" id="PF00206"/>
    </source>
</evidence>
<comment type="catalytic activity">
    <reaction evidence="4">
        <text>(S)-malate = fumarate + H2O</text>
        <dbReference type="Rhea" id="RHEA:12460"/>
        <dbReference type="ChEBI" id="CHEBI:15377"/>
        <dbReference type="ChEBI" id="CHEBI:15589"/>
        <dbReference type="ChEBI" id="CHEBI:29806"/>
        <dbReference type="EC" id="4.2.1.2"/>
    </reaction>
</comment>
<evidence type="ECO:0000256" key="1">
    <source>
        <dbReference type="ARBA" id="ARBA00001494"/>
    </source>
</evidence>
<dbReference type="HAMAP" id="MF_00743">
    <property type="entry name" value="FumaraseC"/>
    <property type="match status" value="1"/>
</dbReference>
<dbReference type="GO" id="GO:0005737">
    <property type="term" value="C:cytoplasm"/>
    <property type="evidence" value="ECO:0007669"/>
    <property type="project" value="UniProtKB-SubCell"/>
</dbReference>
<feature type="active site" evidence="4">
    <location>
        <position position="316"/>
    </location>
</feature>
<proteinExistence type="inferred from homology"/>
<feature type="binding site" evidence="4">
    <location>
        <begin position="322"/>
        <end position="324"/>
    </location>
    <ligand>
        <name>substrate</name>
    </ligand>
</feature>
<dbReference type="Gene3D" id="1.10.275.10">
    <property type="entry name" value="Fumarase/aspartase (N-terminal domain)"/>
    <property type="match status" value="1"/>
</dbReference>
<dbReference type="CDD" id="cd01362">
    <property type="entry name" value="Fumarase_classII"/>
    <property type="match status" value="1"/>
</dbReference>
<dbReference type="AlphaFoldDB" id="A0A4R1Q063"/>
<dbReference type="SUPFAM" id="SSF48557">
    <property type="entry name" value="L-aspartase-like"/>
    <property type="match status" value="1"/>
</dbReference>
<feature type="active site" description="Proton donor/acceptor" evidence="4">
    <location>
        <position position="186"/>
    </location>
</feature>
<comment type="miscellaneous">
    <text evidence="4">There are 2 substrate-binding sites: the catalytic A site, and the non-catalytic B site that may play a role in the transfer of substrate or product between the active site and the solvent. Alternatively, the B site may bind allosteric effectors.</text>
</comment>
<dbReference type="Pfam" id="PF00206">
    <property type="entry name" value="Lyase_1"/>
    <property type="match status" value="1"/>
</dbReference>
<dbReference type="Pfam" id="PF10415">
    <property type="entry name" value="FumaraseC_C"/>
    <property type="match status" value="1"/>
</dbReference>
<feature type="domain" description="Fumarase C C-terminal" evidence="6">
    <location>
        <begin position="408"/>
        <end position="458"/>
    </location>
</feature>
<dbReference type="GO" id="GO:0004333">
    <property type="term" value="F:fumarate hydratase activity"/>
    <property type="evidence" value="ECO:0007669"/>
    <property type="project" value="UniProtKB-UniRule"/>
</dbReference>
<feature type="binding site" evidence="4">
    <location>
        <position position="185"/>
    </location>
    <ligand>
        <name>substrate</name>
    </ligand>
</feature>
<dbReference type="PRINTS" id="PR00149">
    <property type="entry name" value="FUMRATELYASE"/>
</dbReference>
<dbReference type="InterPro" id="IPR005677">
    <property type="entry name" value="Fum_hydII"/>
</dbReference>
<dbReference type="FunFam" id="1.20.200.10:FF:000001">
    <property type="entry name" value="Fumarate hydratase, mitochondrial"/>
    <property type="match status" value="1"/>
</dbReference>
<dbReference type="InterPro" id="IPR000362">
    <property type="entry name" value="Fumarate_lyase_fam"/>
</dbReference>
<name>A0A4R1Q063_9FIRM</name>
<feature type="binding site" description="in site B" evidence="4">
    <location>
        <begin position="127"/>
        <end position="130"/>
    </location>
    <ligand>
        <name>substrate</name>
    </ligand>
</feature>
<dbReference type="RefSeq" id="WP_132077179.1">
    <property type="nucleotide sequence ID" value="NZ_SLUI01000003.1"/>
</dbReference>
<comment type="catalytic activity">
    <reaction evidence="1">
        <text>L-aspartate = fumarate + NH4(+)</text>
        <dbReference type="Rhea" id="RHEA:16601"/>
        <dbReference type="ChEBI" id="CHEBI:28938"/>
        <dbReference type="ChEBI" id="CHEBI:29806"/>
        <dbReference type="ChEBI" id="CHEBI:29991"/>
        <dbReference type="EC" id="4.3.1.1"/>
    </reaction>
</comment>
<comment type="similarity">
    <text evidence="2 4">Belongs to the class-II fumarase/aspartase family. Fumarase subfamily.</text>
</comment>
<evidence type="ECO:0000256" key="4">
    <source>
        <dbReference type="HAMAP-Rule" id="MF_00743"/>
    </source>
</evidence>
<evidence type="ECO:0000256" key="3">
    <source>
        <dbReference type="ARBA" id="ARBA00023239"/>
    </source>
</evidence>
<dbReference type="Gene3D" id="1.10.40.30">
    <property type="entry name" value="Fumarase/aspartase (C-terminal domain)"/>
    <property type="match status" value="1"/>
</dbReference>
<dbReference type="Gene3D" id="1.20.200.10">
    <property type="entry name" value="Fumarase/aspartase (Central domain)"/>
    <property type="match status" value="1"/>
</dbReference>
<comment type="subunit">
    <text evidence="4">Homotetramer.</text>
</comment>
<dbReference type="GO" id="GO:0006106">
    <property type="term" value="P:fumarate metabolic process"/>
    <property type="evidence" value="ECO:0007669"/>
    <property type="project" value="InterPro"/>
</dbReference>
<keyword evidence="3 4" id="KW-0456">Lyase</keyword>
<dbReference type="FunFam" id="1.10.40.30:FF:000002">
    <property type="entry name" value="Fumarate hydratase class II"/>
    <property type="match status" value="1"/>
</dbReference>
<dbReference type="GO" id="GO:0008797">
    <property type="term" value="F:aspartate ammonia-lyase activity"/>
    <property type="evidence" value="ECO:0007669"/>
    <property type="project" value="UniProtKB-EC"/>
</dbReference>
<dbReference type="GO" id="GO:0006099">
    <property type="term" value="P:tricarboxylic acid cycle"/>
    <property type="evidence" value="ECO:0007669"/>
    <property type="project" value="UniProtKB-UniRule"/>
</dbReference>
<evidence type="ECO:0000256" key="2">
    <source>
        <dbReference type="ARBA" id="ARBA00009084"/>
    </source>
</evidence>
<dbReference type="GO" id="GO:0006108">
    <property type="term" value="P:malate metabolic process"/>
    <property type="evidence" value="ECO:0007669"/>
    <property type="project" value="TreeGrafter"/>
</dbReference>
<feature type="domain" description="Fumarate lyase N-terminal" evidence="5">
    <location>
        <begin position="11"/>
        <end position="340"/>
    </location>
</feature>
<keyword evidence="4" id="KW-0816">Tricarboxylic acid cycle</keyword>
<evidence type="ECO:0000313" key="8">
    <source>
        <dbReference type="Proteomes" id="UP000295063"/>
    </source>
</evidence>
<keyword evidence="4" id="KW-0963">Cytoplasm</keyword>
<protein>
    <recommendedName>
        <fullName evidence="4">Fumarate hydratase class II</fullName>
        <shortName evidence="4">Fumarase C</shortName>
        <ecNumber evidence="4">4.2.1.2</ecNumber>
    </recommendedName>
    <alternativeName>
        <fullName evidence="4">Aerobic fumarase</fullName>
    </alternativeName>
    <alternativeName>
        <fullName evidence="4">Iron-independent fumarase</fullName>
    </alternativeName>
</protein>
<dbReference type="InterPro" id="IPR024083">
    <property type="entry name" value="Fumarase/histidase_N"/>
</dbReference>
<dbReference type="EMBL" id="SLUI01000003">
    <property type="protein sequence ID" value="TCL38825.1"/>
    <property type="molecule type" value="Genomic_DNA"/>
</dbReference>
<accession>A0A4R1Q063</accession>
<keyword evidence="8" id="KW-1185">Reference proteome</keyword>
<feature type="binding site" evidence="4">
    <location>
        <begin position="137"/>
        <end position="139"/>
    </location>
    <ligand>
        <name>substrate</name>
    </ligand>
</feature>
<dbReference type="UniPathway" id="UPA00223">
    <property type="reaction ID" value="UER01007"/>
</dbReference>
<gene>
    <name evidence="4" type="primary">fumC</name>
    <name evidence="7" type="ORF">EV210_103309</name>
</gene>
<evidence type="ECO:0000259" key="6">
    <source>
        <dbReference type="Pfam" id="PF10415"/>
    </source>
</evidence>
<feature type="site" description="Important for catalytic activity" evidence="4">
    <location>
        <position position="329"/>
    </location>
</feature>
<dbReference type="PANTHER" id="PTHR11444">
    <property type="entry name" value="ASPARTATEAMMONIA/ARGININOSUCCINATE/ADENYLOSUCCINATE LYASE"/>
    <property type="match status" value="1"/>
</dbReference>
<comment type="caution">
    <text evidence="7">The sequence shown here is derived from an EMBL/GenBank/DDBJ whole genome shotgun (WGS) entry which is preliminary data.</text>
</comment>
<sequence length="461" mass="50557">MDFRVEKDSMGEMKVPADKMWGASTQRSIENFKIGTEKIPDEMVRAFATLKKACTTVNAKQGLIDETRVRAIIQACEEIEQGKLTGNFPLAVWQTGSGTQFNSNVSEVVAFRANQILKENNETVSVHANDHVNLSQSSNDLFPTAMHLVGIDMITNQLLPAMKALQITLTEKSEEYADIVKVGRTHLMDAIPLTLGQEISAWARMLERNIEFIESGVEYLRDIALGGMVLGTGLTTKVGFADMVADELSLLTNFKLRPAKNFFHSLTSKDEITVVHGMLRTLAADLMKIANDIRLLASGPRCGIGEIAVPVNEPGSVIQPGKVNPTQCEALTMVAVQIFGNDVTVGFAASQGILQLNVYMPVIAYNFIQSIRLLADAIQSFNINCAQGITPRKDRIEFFLNQTMMVSTALVPLLGYDKATQIIKTAMNEGITLKEAALATGWVTEAEYDLHMDPNGMISPR</sequence>
<evidence type="ECO:0000313" key="7">
    <source>
        <dbReference type="EMBL" id="TCL38825.1"/>
    </source>
</evidence>
<comment type="subcellular location">
    <subcellularLocation>
        <location evidence="4">Cytoplasm</location>
    </subcellularLocation>
</comment>
<dbReference type="InterPro" id="IPR018951">
    <property type="entry name" value="Fumarase_C_C"/>
</dbReference>
<dbReference type="PANTHER" id="PTHR11444:SF1">
    <property type="entry name" value="FUMARATE HYDRATASE, MITOCHONDRIAL"/>
    <property type="match status" value="1"/>
</dbReference>
<comment type="caution">
    <text evidence="4">Lacks conserved residue(s) required for the propagation of feature annotation.</text>
</comment>
<comment type="pathway">
    <text evidence="4">Carbohydrate metabolism; tricarboxylic acid cycle; (S)-malate from fumarate: step 1/1.</text>
</comment>
<reference evidence="7 8" key="1">
    <citation type="submission" date="2019-03" db="EMBL/GenBank/DDBJ databases">
        <title>Genomic Encyclopedia of Type Strains, Phase IV (KMG-IV): sequencing the most valuable type-strain genomes for metagenomic binning, comparative biology and taxonomic classification.</title>
        <authorList>
            <person name="Goeker M."/>
        </authorList>
    </citation>
    <scope>NUCLEOTIDE SEQUENCE [LARGE SCALE GENOMIC DNA]</scope>
    <source>
        <strain evidence="7 8">DSM 15969</strain>
    </source>
</reference>
<feature type="binding site" evidence="4">
    <location>
        <begin position="97"/>
        <end position="99"/>
    </location>
    <ligand>
        <name>substrate</name>
    </ligand>
</feature>
<organism evidence="7 8">
    <name type="scientific">Anaerospora hongkongensis</name>
    <dbReference type="NCBI Taxonomy" id="244830"/>
    <lineage>
        <taxon>Bacteria</taxon>
        <taxon>Bacillati</taxon>
        <taxon>Bacillota</taxon>
        <taxon>Negativicutes</taxon>
        <taxon>Selenomonadales</taxon>
        <taxon>Sporomusaceae</taxon>
        <taxon>Anaerospora</taxon>
    </lineage>
</organism>
<dbReference type="InterPro" id="IPR008948">
    <property type="entry name" value="L-Aspartase-like"/>
</dbReference>